<keyword evidence="9" id="KW-0998">Cell outer membrane</keyword>
<keyword evidence="6" id="KW-0406">Ion transport</keyword>
<dbReference type="SUPFAM" id="SSF56925">
    <property type="entry name" value="OMPA-like"/>
    <property type="match status" value="1"/>
</dbReference>
<evidence type="ECO:0000256" key="7">
    <source>
        <dbReference type="ARBA" id="ARBA00023114"/>
    </source>
</evidence>
<sequence length="389" mass="42591">MDAKRFLASSIALASVSVASVATAADIPDRYFYLGGHVSQSWMDIGDHYEGDGYIDDNVPGVSTDTVTLPGAQLGYRFNRDWSIQAWWERNNYNSVDLRNNFVSLRKHFRGDASPFETYVGLNAGETRTEFNSQSDDDFKETVGGVEFGVQTALARNFLLDVGARPTYSFRSERWDGQIYAGLNLLIGASSAAKPAPVTDVATDSDGDGVPDDRDQCPNTPAGAVVDARGCELDDDGDGVPNSADQCPNTPAGAKVDEVGCQLYLTEDIKETLYVEFEFDKAVVRQTSYPELEGLATRMREYPSANLVLEGHTDSTGPEGYNQKLSQQRANAVKDVLVNHFNVDSNRISTEGYGEAKPIADNSTREGRAQNRRVEAIMKATVKEAQFQD</sequence>
<feature type="chain" id="PRO_5040149690" evidence="12">
    <location>
        <begin position="25"/>
        <end position="389"/>
    </location>
</feature>
<dbReference type="Gene3D" id="3.30.1330.60">
    <property type="entry name" value="OmpA-like domain"/>
    <property type="match status" value="1"/>
</dbReference>
<dbReference type="GO" id="GO:0015288">
    <property type="term" value="F:porin activity"/>
    <property type="evidence" value="ECO:0007669"/>
    <property type="project" value="UniProtKB-KW"/>
</dbReference>
<dbReference type="AlphaFoldDB" id="A0A9Q3ZF12"/>
<keyword evidence="7" id="KW-0626">Porin</keyword>
<dbReference type="InterPro" id="IPR006690">
    <property type="entry name" value="OMPA-like_CS"/>
</dbReference>
<evidence type="ECO:0000313" key="15">
    <source>
        <dbReference type="Proteomes" id="UP001107961"/>
    </source>
</evidence>
<feature type="region of interest" description="Disordered" evidence="11">
    <location>
        <begin position="202"/>
        <end position="221"/>
    </location>
</feature>
<dbReference type="Proteomes" id="UP001107961">
    <property type="component" value="Unassembled WGS sequence"/>
</dbReference>
<evidence type="ECO:0000313" key="14">
    <source>
        <dbReference type="EMBL" id="MCE7511378.1"/>
    </source>
</evidence>
<evidence type="ECO:0000256" key="1">
    <source>
        <dbReference type="ARBA" id="ARBA00004571"/>
    </source>
</evidence>
<reference evidence="14" key="1">
    <citation type="submission" date="2022-01" db="EMBL/GenBank/DDBJ databases">
        <authorList>
            <person name="Karlyshev A.V."/>
            <person name="Jaspars M."/>
        </authorList>
    </citation>
    <scope>NUCLEOTIDE SEQUENCE</scope>
    <source>
        <strain evidence="14">AGSA3-2</strain>
    </source>
</reference>
<dbReference type="Pfam" id="PF00691">
    <property type="entry name" value="OmpA"/>
    <property type="match status" value="1"/>
</dbReference>
<keyword evidence="8 10" id="KW-0472">Membrane</keyword>
<dbReference type="InterPro" id="IPR036737">
    <property type="entry name" value="OmpA-like_sf"/>
</dbReference>
<evidence type="ECO:0000259" key="13">
    <source>
        <dbReference type="PROSITE" id="PS51123"/>
    </source>
</evidence>
<dbReference type="CDD" id="cd07185">
    <property type="entry name" value="OmpA_C-like"/>
    <property type="match status" value="1"/>
</dbReference>
<dbReference type="EMBL" id="JAJVKT010000059">
    <property type="protein sequence ID" value="MCE7511378.1"/>
    <property type="molecule type" value="Genomic_DNA"/>
</dbReference>
<dbReference type="GO" id="GO:0006811">
    <property type="term" value="P:monoatomic ion transport"/>
    <property type="evidence" value="ECO:0007669"/>
    <property type="project" value="UniProtKB-KW"/>
</dbReference>
<evidence type="ECO:0000256" key="11">
    <source>
        <dbReference type="SAM" id="MobiDB-lite"/>
    </source>
</evidence>
<dbReference type="PROSITE" id="PS51123">
    <property type="entry name" value="OMPA_2"/>
    <property type="match status" value="1"/>
</dbReference>
<dbReference type="Pfam" id="PF02412">
    <property type="entry name" value="TSP_3"/>
    <property type="match status" value="2"/>
</dbReference>
<protein>
    <submittedName>
        <fullName evidence="14">OmpA family protein</fullName>
    </submittedName>
</protein>
<dbReference type="InterPro" id="IPR028974">
    <property type="entry name" value="TSP_type-3_rpt"/>
</dbReference>
<dbReference type="InterPro" id="IPR011250">
    <property type="entry name" value="OMP/PagP_B-barrel"/>
</dbReference>
<dbReference type="GO" id="GO:0009279">
    <property type="term" value="C:cell outer membrane"/>
    <property type="evidence" value="ECO:0007669"/>
    <property type="project" value="UniProtKB-SubCell"/>
</dbReference>
<feature type="region of interest" description="Disordered" evidence="11">
    <location>
        <begin position="352"/>
        <end position="371"/>
    </location>
</feature>
<dbReference type="InterPro" id="IPR050330">
    <property type="entry name" value="Bact_OuterMem_StrucFunc"/>
</dbReference>
<keyword evidence="3" id="KW-1134">Transmembrane beta strand</keyword>
<keyword evidence="5 12" id="KW-0732">Signal</keyword>
<dbReference type="InterPro" id="IPR027385">
    <property type="entry name" value="Beta-barrel_OMP"/>
</dbReference>
<accession>A0A9Q3ZF12</accession>
<dbReference type="SUPFAM" id="SSF103647">
    <property type="entry name" value="TSP type-3 repeat"/>
    <property type="match status" value="1"/>
</dbReference>
<feature type="domain" description="OmpA-like" evidence="13">
    <location>
        <begin position="264"/>
        <end position="382"/>
    </location>
</feature>
<dbReference type="SUPFAM" id="SSF103088">
    <property type="entry name" value="OmpA-like"/>
    <property type="match status" value="1"/>
</dbReference>
<evidence type="ECO:0000256" key="10">
    <source>
        <dbReference type="PROSITE-ProRule" id="PRU00473"/>
    </source>
</evidence>
<dbReference type="GO" id="GO:0007155">
    <property type="term" value="P:cell adhesion"/>
    <property type="evidence" value="ECO:0007669"/>
    <property type="project" value="InterPro"/>
</dbReference>
<dbReference type="KEGG" id="axe:P40_06845"/>
<keyword evidence="15" id="KW-1185">Reference proteome</keyword>
<dbReference type="RefSeq" id="WP_022995550.1">
    <property type="nucleotide sequence ID" value="NZ_CBDDTQ010000001.1"/>
</dbReference>
<dbReference type="GO" id="GO:0005509">
    <property type="term" value="F:calcium ion binding"/>
    <property type="evidence" value="ECO:0007669"/>
    <property type="project" value="InterPro"/>
</dbReference>
<evidence type="ECO:0000256" key="5">
    <source>
        <dbReference type="ARBA" id="ARBA00022729"/>
    </source>
</evidence>
<evidence type="ECO:0000256" key="3">
    <source>
        <dbReference type="ARBA" id="ARBA00022452"/>
    </source>
</evidence>
<dbReference type="PRINTS" id="PR01021">
    <property type="entry name" value="OMPADOMAIN"/>
</dbReference>
<gene>
    <name evidence="14" type="ORF">LZG35_22320</name>
</gene>
<keyword evidence="2" id="KW-0813">Transport</keyword>
<feature type="signal peptide" evidence="12">
    <location>
        <begin position="1"/>
        <end position="24"/>
    </location>
</feature>
<dbReference type="PANTHER" id="PTHR30329:SF21">
    <property type="entry name" value="LIPOPROTEIN YIAD-RELATED"/>
    <property type="match status" value="1"/>
</dbReference>
<evidence type="ECO:0000256" key="2">
    <source>
        <dbReference type="ARBA" id="ARBA00022448"/>
    </source>
</evidence>
<evidence type="ECO:0000256" key="9">
    <source>
        <dbReference type="ARBA" id="ARBA00023237"/>
    </source>
</evidence>
<evidence type="ECO:0000256" key="8">
    <source>
        <dbReference type="ARBA" id="ARBA00023136"/>
    </source>
</evidence>
<proteinExistence type="predicted"/>
<organism evidence="14 15">
    <name type="scientific">Alloalcanivorax xenomutans</name>
    <dbReference type="NCBI Taxonomy" id="1094342"/>
    <lineage>
        <taxon>Bacteria</taxon>
        <taxon>Pseudomonadati</taxon>
        <taxon>Pseudomonadota</taxon>
        <taxon>Gammaproteobacteria</taxon>
        <taxon>Oceanospirillales</taxon>
        <taxon>Alcanivoracaceae</taxon>
        <taxon>Alloalcanivorax</taxon>
    </lineage>
</organism>
<dbReference type="PROSITE" id="PS01068">
    <property type="entry name" value="OMPA_1"/>
    <property type="match status" value="1"/>
</dbReference>
<dbReference type="Gene3D" id="2.40.160.20">
    <property type="match status" value="1"/>
</dbReference>
<evidence type="ECO:0000256" key="6">
    <source>
        <dbReference type="ARBA" id="ARBA00023065"/>
    </source>
</evidence>
<dbReference type="InterPro" id="IPR006665">
    <property type="entry name" value="OmpA-like"/>
</dbReference>
<dbReference type="Pfam" id="PF13505">
    <property type="entry name" value="OMP_b-brl"/>
    <property type="match status" value="1"/>
</dbReference>
<dbReference type="GeneID" id="94686130"/>
<comment type="caution">
    <text evidence="14">The sequence shown here is derived from an EMBL/GenBank/DDBJ whole genome shotgun (WGS) entry which is preliminary data.</text>
</comment>
<comment type="subcellular location">
    <subcellularLocation>
        <location evidence="1">Cell outer membrane</location>
        <topology evidence="1">Multi-pass membrane protein</topology>
    </subcellularLocation>
</comment>
<dbReference type="InterPro" id="IPR003367">
    <property type="entry name" value="Thrombospondin_3-like_rpt"/>
</dbReference>
<keyword evidence="4" id="KW-0812">Transmembrane</keyword>
<name>A0A9Q3ZF12_9GAMM</name>
<dbReference type="PANTHER" id="PTHR30329">
    <property type="entry name" value="STATOR ELEMENT OF FLAGELLAR MOTOR COMPLEX"/>
    <property type="match status" value="1"/>
</dbReference>
<dbReference type="Gene3D" id="4.10.1080.10">
    <property type="entry name" value="TSP type-3 repeat"/>
    <property type="match status" value="1"/>
</dbReference>
<evidence type="ECO:0000256" key="4">
    <source>
        <dbReference type="ARBA" id="ARBA00022692"/>
    </source>
</evidence>
<evidence type="ECO:0000256" key="12">
    <source>
        <dbReference type="SAM" id="SignalP"/>
    </source>
</evidence>
<dbReference type="GO" id="GO:0046930">
    <property type="term" value="C:pore complex"/>
    <property type="evidence" value="ECO:0007669"/>
    <property type="project" value="UniProtKB-KW"/>
</dbReference>
<dbReference type="InterPro" id="IPR006664">
    <property type="entry name" value="OMP_bac"/>
</dbReference>